<evidence type="ECO:0000259" key="7">
    <source>
        <dbReference type="PROSITE" id="PS50178"/>
    </source>
</evidence>
<keyword evidence="2 4" id="KW-0863">Zinc-finger</keyword>
<evidence type="ECO:0000259" key="8">
    <source>
        <dbReference type="PROSITE" id="PS50848"/>
    </source>
</evidence>
<organism evidence="9 10">
    <name type="scientific">Aphanomyces astaci</name>
    <name type="common">Crayfish plague agent</name>
    <dbReference type="NCBI Taxonomy" id="112090"/>
    <lineage>
        <taxon>Eukaryota</taxon>
        <taxon>Sar</taxon>
        <taxon>Stramenopiles</taxon>
        <taxon>Oomycota</taxon>
        <taxon>Saprolegniomycetes</taxon>
        <taxon>Saprolegniales</taxon>
        <taxon>Verrucalvaceae</taxon>
        <taxon>Aphanomyces</taxon>
    </lineage>
</organism>
<dbReference type="Proteomes" id="UP000285430">
    <property type="component" value="Unassembled WGS sequence"/>
</dbReference>
<dbReference type="InterPro" id="IPR023393">
    <property type="entry name" value="START-like_dom_sf"/>
</dbReference>
<sequence>MAGQAMATPRRPPATSRSSKLPKALVTPGFHRSVTQDADELMQLGVDTIDKFLARESGHDGSVWTPQTSSSRRDSTVSFSTGKVPGYSVRAVKATGQVACSAVHLANKLKDPVRLREYDMTILSSRVVEEVDMPSFTTIQFWQGVPLFPATAREFCVLTAERRLPPGGIVLAARSIEHPAVPPNAAYVRGEIHITGFILRPTSASTCTVTALRHVNLHGAAAPLVRRKAEDMAAVVQHLQRLYGTSSHVPDSTLVVAAPLRDKHDVAAPESSTPTSICTTCSKDVEHGYSRHRCVVCHRIFCGDCARHAVKTKQWQVLRMCNLCASESRENCATGERDGRVTTAKPVEDHEAVTSLSRNVSPATVLVVGAAATLVIWMEWRGQIFALVVVLTMCVMLSHPNVIATRQHIHVKHLQY</sequence>
<comment type="caution">
    <text evidence="9">The sequence shown here is derived from an EMBL/GenBank/DDBJ whole genome shotgun (WGS) entry which is preliminary data.</text>
</comment>
<keyword evidence="1" id="KW-0479">Metal-binding</keyword>
<evidence type="ECO:0000313" key="9">
    <source>
        <dbReference type="EMBL" id="RHZ33742.1"/>
    </source>
</evidence>
<dbReference type="InterPro" id="IPR011011">
    <property type="entry name" value="Znf_FYVE_PHD"/>
</dbReference>
<protein>
    <recommendedName>
        <fullName evidence="11">FYVE-type domain-containing protein</fullName>
    </recommendedName>
</protein>
<dbReference type="SUPFAM" id="SSF57903">
    <property type="entry name" value="FYVE/PHD zinc finger"/>
    <property type="match status" value="1"/>
</dbReference>
<evidence type="ECO:0000256" key="1">
    <source>
        <dbReference type="ARBA" id="ARBA00022723"/>
    </source>
</evidence>
<dbReference type="InterPro" id="IPR013083">
    <property type="entry name" value="Znf_RING/FYVE/PHD"/>
</dbReference>
<feature type="region of interest" description="Disordered" evidence="5">
    <location>
        <begin position="59"/>
        <end position="78"/>
    </location>
</feature>
<feature type="region of interest" description="Disordered" evidence="5">
    <location>
        <begin position="1"/>
        <end position="22"/>
    </location>
</feature>
<evidence type="ECO:0000256" key="6">
    <source>
        <dbReference type="SAM" id="Phobius"/>
    </source>
</evidence>
<dbReference type="SUPFAM" id="SSF55961">
    <property type="entry name" value="Bet v1-like"/>
    <property type="match status" value="1"/>
</dbReference>
<evidence type="ECO:0000256" key="3">
    <source>
        <dbReference type="ARBA" id="ARBA00022833"/>
    </source>
</evidence>
<dbReference type="SMART" id="SM00234">
    <property type="entry name" value="START"/>
    <property type="match status" value="1"/>
</dbReference>
<feature type="domain" description="FYVE-type" evidence="7">
    <location>
        <begin position="272"/>
        <end position="329"/>
    </location>
</feature>
<dbReference type="Gene3D" id="3.30.530.20">
    <property type="match status" value="1"/>
</dbReference>
<dbReference type="InterPro" id="IPR051213">
    <property type="entry name" value="START_lipid_transfer"/>
</dbReference>
<keyword evidence="6" id="KW-1133">Transmembrane helix</keyword>
<evidence type="ECO:0000256" key="5">
    <source>
        <dbReference type="SAM" id="MobiDB-lite"/>
    </source>
</evidence>
<dbReference type="Gene3D" id="3.30.40.10">
    <property type="entry name" value="Zinc/RING finger domain, C3HC4 (zinc finger)"/>
    <property type="match status" value="1"/>
</dbReference>
<feature type="transmembrane region" description="Helical" evidence="6">
    <location>
        <begin position="384"/>
        <end position="404"/>
    </location>
</feature>
<proteinExistence type="predicted"/>
<dbReference type="PROSITE" id="PS50178">
    <property type="entry name" value="ZF_FYVE"/>
    <property type="match status" value="1"/>
</dbReference>
<name>A0A3R7CQU9_APHAT</name>
<evidence type="ECO:0000256" key="2">
    <source>
        <dbReference type="ARBA" id="ARBA00022771"/>
    </source>
</evidence>
<reference evidence="9 10" key="1">
    <citation type="submission" date="2018-08" db="EMBL/GenBank/DDBJ databases">
        <title>Aphanomyces genome sequencing and annotation.</title>
        <authorList>
            <person name="Minardi D."/>
            <person name="Oidtmann B."/>
            <person name="Van Der Giezen M."/>
            <person name="Studholme D.J."/>
        </authorList>
    </citation>
    <scope>NUCLEOTIDE SEQUENCE [LARGE SCALE GENOMIC DNA]</scope>
    <source>
        <strain evidence="9 10">Da</strain>
    </source>
</reference>
<dbReference type="PROSITE" id="PS50848">
    <property type="entry name" value="START"/>
    <property type="match status" value="1"/>
</dbReference>
<dbReference type="GO" id="GO:0005737">
    <property type="term" value="C:cytoplasm"/>
    <property type="evidence" value="ECO:0007669"/>
    <property type="project" value="UniProtKB-ARBA"/>
</dbReference>
<dbReference type="PANTHER" id="PTHR19308:SF14">
    <property type="entry name" value="START DOMAIN-CONTAINING PROTEIN"/>
    <property type="match status" value="1"/>
</dbReference>
<dbReference type="GO" id="GO:0008289">
    <property type="term" value="F:lipid binding"/>
    <property type="evidence" value="ECO:0007669"/>
    <property type="project" value="InterPro"/>
</dbReference>
<dbReference type="GO" id="GO:0008270">
    <property type="term" value="F:zinc ion binding"/>
    <property type="evidence" value="ECO:0007669"/>
    <property type="project" value="UniProtKB-KW"/>
</dbReference>
<evidence type="ECO:0008006" key="11">
    <source>
        <dbReference type="Google" id="ProtNLM"/>
    </source>
</evidence>
<dbReference type="InterPro" id="IPR017455">
    <property type="entry name" value="Znf_FYVE-rel"/>
</dbReference>
<keyword evidence="6" id="KW-0472">Membrane</keyword>
<keyword evidence="3" id="KW-0862">Zinc</keyword>
<dbReference type="AlphaFoldDB" id="A0A3R7CQU9"/>
<feature type="domain" description="START" evidence="8">
    <location>
        <begin position="53"/>
        <end position="226"/>
    </location>
</feature>
<evidence type="ECO:0000313" key="10">
    <source>
        <dbReference type="Proteomes" id="UP000285430"/>
    </source>
</evidence>
<keyword evidence="6" id="KW-0812">Transmembrane</keyword>
<dbReference type="CDD" id="cd00065">
    <property type="entry name" value="FYVE_like_SF"/>
    <property type="match status" value="1"/>
</dbReference>
<dbReference type="Pfam" id="PF01852">
    <property type="entry name" value="START"/>
    <property type="match status" value="1"/>
</dbReference>
<evidence type="ECO:0000256" key="4">
    <source>
        <dbReference type="PROSITE-ProRule" id="PRU00091"/>
    </source>
</evidence>
<gene>
    <name evidence="9" type="ORF">DYB37_013031</name>
</gene>
<dbReference type="EMBL" id="QUTH01000509">
    <property type="protein sequence ID" value="RHZ33742.1"/>
    <property type="molecule type" value="Genomic_DNA"/>
</dbReference>
<dbReference type="PANTHER" id="PTHR19308">
    <property type="entry name" value="PHOSPHATIDYLCHOLINE TRANSFER PROTEIN"/>
    <property type="match status" value="1"/>
</dbReference>
<dbReference type="InterPro" id="IPR002913">
    <property type="entry name" value="START_lipid-bd_dom"/>
</dbReference>
<dbReference type="CDD" id="cd00177">
    <property type="entry name" value="START"/>
    <property type="match status" value="1"/>
</dbReference>
<accession>A0A3R7CQU9</accession>